<dbReference type="AlphaFoldDB" id="A0A5A7MQM0"/>
<dbReference type="CDD" id="cd02440">
    <property type="entry name" value="AdoMet_MTases"/>
    <property type="match status" value="1"/>
</dbReference>
<keyword evidence="3" id="KW-0489">Methyltransferase</keyword>
<keyword evidence="3" id="KW-0808">Transferase</keyword>
<organism evidence="3 4">
    <name type="scientific">Iodidimonas gelatinilytica</name>
    <dbReference type="NCBI Taxonomy" id="1236966"/>
    <lineage>
        <taxon>Bacteria</taxon>
        <taxon>Pseudomonadati</taxon>
        <taxon>Pseudomonadota</taxon>
        <taxon>Alphaproteobacteria</taxon>
        <taxon>Iodidimonadales</taxon>
        <taxon>Iodidimonadaceae</taxon>
        <taxon>Iodidimonas</taxon>
    </lineage>
</organism>
<gene>
    <name evidence="3" type="ORF">JCM17844_08950</name>
</gene>
<reference evidence="3 4" key="1">
    <citation type="submission" date="2019-09" db="EMBL/GenBank/DDBJ databases">
        <title>NBRP : Genome information of microbial organism related human and environment.</title>
        <authorList>
            <person name="Hattori M."/>
            <person name="Oshima K."/>
            <person name="Inaba H."/>
            <person name="Suda W."/>
            <person name="Sakamoto M."/>
            <person name="Iino T."/>
            <person name="Kitahara M."/>
            <person name="Oshida Y."/>
            <person name="Iida T."/>
            <person name="Kudo T."/>
            <person name="Itoh T."/>
            <person name="Ohkuma M."/>
        </authorList>
    </citation>
    <scope>NUCLEOTIDE SEQUENCE [LARGE SCALE GENOMIC DNA]</scope>
    <source>
        <strain evidence="3 4">Hi-2</strain>
    </source>
</reference>
<evidence type="ECO:0000259" key="2">
    <source>
        <dbReference type="Pfam" id="PF08241"/>
    </source>
</evidence>
<protein>
    <submittedName>
        <fullName evidence="3">Methyltransferase type 11</fullName>
    </submittedName>
</protein>
<feature type="domain" description="Methyltransferase type 11" evidence="2">
    <location>
        <begin position="92"/>
        <end position="137"/>
    </location>
</feature>
<name>A0A5A7MQM0_9PROT</name>
<dbReference type="GO" id="GO:0008757">
    <property type="term" value="F:S-adenosylmethionine-dependent methyltransferase activity"/>
    <property type="evidence" value="ECO:0007669"/>
    <property type="project" value="InterPro"/>
</dbReference>
<dbReference type="InterPro" id="IPR013216">
    <property type="entry name" value="Methyltransf_11"/>
</dbReference>
<dbReference type="Proteomes" id="UP000322084">
    <property type="component" value="Unassembled WGS sequence"/>
</dbReference>
<dbReference type="Pfam" id="PF08241">
    <property type="entry name" value="Methyltransf_11"/>
    <property type="match status" value="1"/>
</dbReference>
<dbReference type="InterPro" id="IPR029063">
    <property type="entry name" value="SAM-dependent_MTases_sf"/>
</dbReference>
<comment type="caution">
    <text evidence="3">The sequence shown here is derived from an EMBL/GenBank/DDBJ whole genome shotgun (WGS) entry which is preliminary data.</text>
</comment>
<sequence length="286" mass="31354">MRPDVIALRNFYDRPLGRATADILSQKIMGLWPDLSGQHVAGIGYTPPFLDRLLQHSVAQGQSGPASLVALMPAAQGVVHWPSPRCNATALVDEQDLPLPDGAFDRVILVHALEVADPLRDLLREVWRILSPGGRMIAIVPRRRGLWSGFEQTPYGSGQPYSSQQLEATLANHLLPVCALQRALFLPPILPFSRGRGLALMERPGAVLMQGLAGVLMVEAEKQIYRAVPSSTAARETFKSRASRPHLVPPMASRTDGQSNLKPADRVPVRKLDELRKIRIKSGDVQ</sequence>
<feature type="region of interest" description="Disordered" evidence="1">
    <location>
        <begin position="236"/>
        <end position="266"/>
    </location>
</feature>
<accession>A0A5A7MQM0</accession>
<proteinExistence type="predicted"/>
<evidence type="ECO:0000313" key="3">
    <source>
        <dbReference type="EMBL" id="GEQ97258.1"/>
    </source>
</evidence>
<dbReference type="Gene3D" id="3.40.50.150">
    <property type="entry name" value="Vaccinia Virus protein VP39"/>
    <property type="match status" value="1"/>
</dbReference>
<evidence type="ECO:0000256" key="1">
    <source>
        <dbReference type="SAM" id="MobiDB-lite"/>
    </source>
</evidence>
<evidence type="ECO:0000313" key="4">
    <source>
        <dbReference type="Proteomes" id="UP000322084"/>
    </source>
</evidence>
<dbReference type="RefSeq" id="WP_149999783.1">
    <property type="nucleotide sequence ID" value="NZ_BKCL01000002.1"/>
</dbReference>
<dbReference type="EMBL" id="BKCL01000002">
    <property type="protein sequence ID" value="GEQ97258.1"/>
    <property type="molecule type" value="Genomic_DNA"/>
</dbReference>
<dbReference type="SUPFAM" id="SSF53335">
    <property type="entry name" value="S-adenosyl-L-methionine-dependent methyltransferases"/>
    <property type="match status" value="1"/>
</dbReference>
<dbReference type="GO" id="GO:0032259">
    <property type="term" value="P:methylation"/>
    <property type="evidence" value="ECO:0007669"/>
    <property type="project" value="UniProtKB-KW"/>
</dbReference>